<keyword evidence="5" id="KW-1185">Reference proteome</keyword>
<feature type="domain" description="Calcineurin-like phosphoesterase" evidence="3">
    <location>
        <begin position="1"/>
        <end position="183"/>
    </location>
</feature>
<dbReference type="InterPro" id="IPR024654">
    <property type="entry name" value="Calcineurin-like_PHP_lpxH"/>
</dbReference>
<dbReference type="InterPro" id="IPR011152">
    <property type="entry name" value="Pesterase_MJ0912"/>
</dbReference>
<keyword evidence="2" id="KW-0479">Metal-binding</keyword>
<dbReference type="Pfam" id="PF12850">
    <property type="entry name" value="Metallophos_2"/>
    <property type="match status" value="1"/>
</dbReference>
<dbReference type="InterPro" id="IPR000979">
    <property type="entry name" value="Phosphodiesterase_MJ0936/Vps29"/>
</dbReference>
<dbReference type="EMBL" id="VUMH01000002">
    <property type="protein sequence ID" value="MSS26842.1"/>
    <property type="molecule type" value="Genomic_DNA"/>
</dbReference>
<protein>
    <recommendedName>
        <fullName evidence="2">Phosphoesterase</fullName>
        <ecNumber evidence="2">3.1.4.-</ecNumber>
    </recommendedName>
</protein>
<comment type="similarity">
    <text evidence="1 2">Belongs to the metallophosphoesterase superfamily. YfcE family.</text>
</comment>
<dbReference type="GO" id="GO:0005737">
    <property type="term" value="C:cytoplasm"/>
    <property type="evidence" value="ECO:0007669"/>
    <property type="project" value="TreeGrafter"/>
</dbReference>
<comment type="cofactor">
    <cofactor evidence="2">
        <name>a divalent metal cation</name>
        <dbReference type="ChEBI" id="CHEBI:60240"/>
    </cofactor>
</comment>
<dbReference type="GO" id="GO:0046872">
    <property type="term" value="F:metal ion binding"/>
    <property type="evidence" value="ECO:0007669"/>
    <property type="project" value="UniProtKB-KW"/>
</dbReference>
<dbReference type="Proteomes" id="UP000477488">
    <property type="component" value="Unassembled WGS sequence"/>
</dbReference>
<dbReference type="InterPro" id="IPR050126">
    <property type="entry name" value="Ap4A_hydrolase"/>
</dbReference>
<dbReference type="PANTHER" id="PTHR42850:SF2">
    <property type="entry name" value="BLL5683 PROTEIN"/>
    <property type="match status" value="1"/>
</dbReference>
<sequence>MKILIFSDVHANMDALNILYEEFSVCDLSICLGDIVGYYCQVNEVSEFLQKKKTICLLGNHDNYVLNGITRNVNERVLQGIAYARAHLTEKNLNWLATLDSSCQMSIDGRLFFCCHGSPWDPLEEYLYADNPHLANLVSLPYDAIFWGHTHRPYCREEHGKLFANPGSVGQPRHAKNKVCALLFDSKNFTLHFIEKEIVCFP</sequence>
<accession>A0A6L5XIB5</accession>
<dbReference type="InterPro" id="IPR029052">
    <property type="entry name" value="Metallo-depent_PP-like"/>
</dbReference>
<gene>
    <name evidence="4" type="ORF">FYJ44_02035</name>
</gene>
<evidence type="ECO:0000259" key="3">
    <source>
        <dbReference type="Pfam" id="PF12850"/>
    </source>
</evidence>
<evidence type="ECO:0000256" key="1">
    <source>
        <dbReference type="ARBA" id="ARBA00008950"/>
    </source>
</evidence>
<organism evidence="4 5">
    <name type="scientific">Desulfovibrio porci</name>
    <dbReference type="NCBI Taxonomy" id="2605782"/>
    <lineage>
        <taxon>Bacteria</taxon>
        <taxon>Pseudomonadati</taxon>
        <taxon>Thermodesulfobacteriota</taxon>
        <taxon>Desulfovibrionia</taxon>
        <taxon>Desulfovibrionales</taxon>
        <taxon>Desulfovibrionaceae</taxon>
        <taxon>Desulfovibrio</taxon>
    </lineage>
</organism>
<dbReference type="GO" id="GO:0016791">
    <property type="term" value="F:phosphatase activity"/>
    <property type="evidence" value="ECO:0007669"/>
    <property type="project" value="TreeGrafter"/>
</dbReference>
<proteinExistence type="inferred from homology"/>
<dbReference type="Gene3D" id="3.60.21.10">
    <property type="match status" value="1"/>
</dbReference>
<name>A0A6L5XIB5_9BACT</name>
<dbReference type="RefSeq" id="WP_154508687.1">
    <property type="nucleotide sequence ID" value="NZ_VUMH01000002.1"/>
</dbReference>
<dbReference type="PANTHER" id="PTHR42850">
    <property type="entry name" value="METALLOPHOSPHOESTERASE"/>
    <property type="match status" value="1"/>
</dbReference>
<reference evidence="4 5" key="1">
    <citation type="submission" date="2019-09" db="EMBL/GenBank/DDBJ databases">
        <title>In-depth cultivation of the pig gut microbiome towards novel bacterial diversity and tailored functional studies.</title>
        <authorList>
            <person name="Wylensek D."/>
            <person name="Hitch T.C.A."/>
            <person name="Clavel T."/>
        </authorList>
    </citation>
    <scope>NUCLEOTIDE SEQUENCE [LARGE SCALE GENOMIC DNA]</scope>
    <source>
        <strain evidence="4 5">PG-178-WT-4</strain>
    </source>
</reference>
<dbReference type="NCBIfam" id="TIGR00040">
    <property type="entry name" value="yfcE"/>
    <property type="match status" value="1"/>
</dbReference>
<evidence type="ECO:0000313" key="4">
    <source>
        <dbReference type="EMBL" id="MSS26842.1"/>
    </source>
</evidence>
<dbReference type="AlphaFoldDB" id="A0A6L5XIB5"/>
<dbReference type="SUPFAM" id="SSF56300">
    <property type="entry name" value="Metallo-dependent phosphatases"/>
    <property type="match status" value="1"/>
</dbReference>
<evidence type="ECO:0000313" key="5">
    <source>
        <dbReference type="Proteomes" id="UP000477488"/>
    </source>
</evidence>
<dbReference type="EC" id="3.1.4.-" evidence="2"/>
<comment type="caution">
    <text evidence="4">The sequence shown here is derived from an EMBL/GenBank/DDBJ whole genome shotgun (WGS) entry which is preliminary data.</text>
</comment>
<evidence type="ECO:0000256" key="2">
    <source>
        <dbReference type="RuleBase" id="RU362039"/>
    </source>
</evidence>
<dbReference type="PIRSF" id="PIRSF000883">
    <property type="entry name" value="Pesterase_MJ0912"/>
    <property type="match status" value="1"/>
</dbReference>